<evidence type="ECO:0000259" key="2">
    <source>
        <dbReference type="PROSITE" id="PS51782"/>
    </source>
</evidence>
<dbReference type="SUPFAM" id="SSF53822">
    <property type="entry name" value="Periplasmic binding protein-like I"/>
    <property type="match status" value="1"/>
</dbReference>
<comment type="caution">
    <text evidence="3">The sequence shown here is derived from an EMBL/GenBank/DDBJ whole genome shotgun (WGS) entry which is preliminary data.</text>
</comment>
<dbReference type="InterPro" id="IPR018392">
    <property type="entry name" value="LysM"/>
</dbReference>
<evidence type="ECO:0000313" key="3">
    <source>
        <dbReference type="EMBL" id="KAB1153289.1"/>
    </source>
</evidence>
<name>A0A7J5A834_9FLAO</name>
<proteinExistence type="predicted"/>
<dbReference type="InterPro" id="IPR028082">
    <property type="entry name" value="Peripla_BP_I"/>
</dbReference>
<evidence type="ECO:0000256" key="1">
    <source>
        <dbReference type="SAM" id="MobiDB-lite"/>
    </source>
</evidence>
<dbReference type="PANTHER" id="PTHR33734">
    <property type="entry name" value="LYSM DOMAIN-CONTAINING GPI-ANCHORED PROTEIN 2"/>
    <property type="match status" value="1"/>
</dbReference>
<protein>
    <submittedName>
        <fullName evidence="3">LysM peptidoglycan-binding domain-containing protein</fullName>
    </submittedName>
</protein>
<dbReference type="Pfam" id="PF01476">
    <property type="entry name" value="LysM"/>
    <property type="match status" value="3"/>
</dbReference>
<dbReference type="EMBL" id="WAAU01000036">
    <property type="protein sequence ID" value="KAB1153289.1"/>
    <property type="molecule type" value="Genomic_DNA"/>
</dbReference>
<dbReference type="PANTHER" id="PTHR33734:SF22">
    <property type="entry name" value="MEMBRANE-BOUND LYTIC MUREIN TRANSGLYCOSYLASE D"/>
    <property type="match status" value="1"/>
</dbReference>
<keyword evidence="4" id="KW-1185">Reference proteome</keyword>
<dbReference type="PROSITE" id="PS51257">
    <property type="entry name" value="PROKAR_LIPOPROTEIN"/>
    <property type="match status" value="1"/>
</dbReference>
<feature type="region of interest" description="Disordered" evidence="1">
    <location>
        <begin position="73"/>
        <end position="110"/>
    </location>
</feature>
<dbReference type="Proteomes" id="UP000467305">
    <property type="component" value="Unassembled WGS sequence"/>
</dbReference>
<dbReference type="Gene3D" id="3.40.50.2300">
    <property type="match status" value="2"/>
</dbReference>
<feature type="domain" description="LysM" evidence="2">
    <location>
        <begin position="188"/>
        <end position="235"/>
    </location>
</feature>
<evidence type="ECO:0000313" key="4">
    <source>
        <dbReference type="Proteomes" id="UP000467305"/>
    </source>
</evidence>
<dbReference type="OrthoDB" id="2149800at2"/>
<feature type="domain" description="LysM" evidence="2">
    <location>
        <begin position="122"/>
        <end position="169"/>
    </location>
</feature>
<accession>A0A7J5A834</accession>
<dbReference type="Gene3D" id="3.10.350.10">
    <property type="entry name" value="LysM domain"/>
    <property type="match status" value="3"/>
</dbReference>
<dbReference type="GO" id="GO:0008932">
    <property type="term" value="F:lytic endotransglycosylase activity"/>
    <property type="evidence" value="ECO:0007669"/>
    <property type="project" value="TreeGrafter"/>
</dbReference>
<dbReference type="SMART" id="SM00257">
    <property type="entry name" value="LysM"/>
    <property type="match status" value="3"/>
</dbReference>
<reference evidence="3 4" key="1">
    <citation type="submission" date="2019-09" db="EMBL/GenBank/DDBJ databases">
        <authorList>
            <person name="Cao W.R."/>
        </authorList>
    </citation>
    <scope>NUCLEOTIDE SEQUENCE [LARGE SCALE GENOMIC DNA]</scope>
    <source>
        <strain evidence="4">a4</strain>
    </source>
</reference>
<dbReference type="AlphaFoldDB" id="A0A7J5A834"/>
<feature type="domain" description="LysM" evidence="2">
    <location>
        <begin position="26"/>
        <end position="69"/>
    </location>
</feature>
<sequence length="617" mass="70217">MKKLQFLLLICILTFAVSCGQQKRYVSYKVKDGETMRDIAKRLDMKTKDLLRLNPDVSRRPDPNTVIVIPNPEIKKGISSSSSENTEEQPIVTETEAVESEPTENNNENTEEVFQQTVYEYETHTVKAGETVYRITKEYDISKDDLIKWNPEYPGIKNNDLSIGQVLKVKATESVITIDREEVLEKFLTHTVKSKETVYSLTRFYNISKDDLIRLNPEFPNIVNNELSIGQLLKIKPIEEVNSDENFTFYKDTIQENTAINLAILLPFKAKEYDSLSAKDIFSKKKNKSASLANMVTDFYMGAEMAIDSIKKQGVMVNLNVFDTGNRGSNVSSILEEDQLDNSDVIIGPFYSNKAEIIARKVSAPVVFPHFSSKQQNFSSSKLVKTAPEKDKYTDFLISYLKDKYNGEEVFVVGDGKTNSNSRITKIAGNLKSHDSIKNVHIFKPKDGYIKRERFTEKMNPKKHNWVVITSDDNVAIADVLNSMIGLPDDITVQVFAIEKNKAYDKIENNKLASIDFTYVSNVFADDSSNDVKVFNKKYFDNNNTIPSDYAIKGFDITYDVLMRLASGKSLTDTFKDGVSLRLENKFDYRKKTFGSTSNRGLFIVKYNKDLSLERLK</sequence>
<organism evidence="3 4">
    <name type="scientific">Tenacibaculum aiptasiae</name>
    <dbReference type="NCBI Taxonomy" id="426481"/>
    <lineage>
        <taxon>Bacteria</taxon>
        <taxon>Pseudomonadati</taxon>
        <taxon>Bacteroidota</taxon>
        <taxon>Flavobacteriia</taxon>
        <taxon>Flavobacteriales</taxon>
        <taxon>Flavobacteriaceae</taxon>
        <taxon>Tenacibaculum</taxon>
    </lineage>
</organism>
<dbReference type="SUPFAM" id="SSF54106">
    <property type="entry name" value="LysM domain"/>
    <property type="match status" value="3"/>
</dbReference>
<gene>
    <name evidence="3" type="ORF">F7018_17360</name>
</gene>
<dbReference type="InterPro" id="IPR036779">
    <property type="entry name" value="LysM_dom_sf"/>
</dbReference>
<dbReference type="RefSeq" id="WP_150901373.1">
    <property type="nucleotide sequence ID" value="NZ_WAAU01000036.1"/>
</dbReference>
<dbReference type="CDD" id="cd00118">
    <property type="entry name" value="LysM"/>
    <property type="match status" value="3"/>
</dbReference>
<dbReference type="PROSITE" id="PS51782">
    <property type="entry name" value="LYSM"/>
    <property type="match status" value="3"/>
</dbReference>